<dbReference type="InterPro" id="IPR028994">
    <property type="entry name" value="Integrin_alpha_N"/>
</dbReference>
<dbReference type="Pfam" id="PF18962">
    <property type="entry name" value="Por_Secre_tail"/>
    <property type="match status" value="1"/>
</dbReference>
<reference evidence="3 4" key="1">
    <citation type="submission" date="2016-01" db="EMBL/GenBank/DDBJ databases">
        <title>The draft genome sequence of Aquimarina sp. RZW4-3-2.</title>
        <authorList>
            <person name="Wang Y."/>
        </authorList>
    </citation>
    <scope>NUCLEOTIDE SEQUENCE [LARGE SCALE GENOMIC DNA]</scope>
    <source>
        <strain evidence="3 4">RZW4-3-2</strain>
    </source>
</reference>
<organism evidence="3 4">
    <name type="scientific">Aquimarina aggregata</name>
    <dbReference type="NCBI Taxonomy" id="1642818"/>
    <lineage>
        <taxon>Bacteria</taxon>
        <taxon>Pseudomonadati</taxon>
        <taxon>Bacteroidota</taxon>
        <taxon>Flavobacteriia</taxon>
        <taxon>Flavobacteriales</taxon>
        <taxon>Flavobacteriaceae</taxon>
        <taxon>Aquimarina</taxon>
    </lineage>
</organism>
<comment type="caution">
    <text evidence="3">The sequence shown here is derived from an EMBL/GenBank/DDBJ whole genome shotgun (WGS) entry which is preliminary data.</text>
</comment>
<keyword evidence="4" id="KW-1185">Reference proteome</keyword>
<dbReference type="STRING" id="1642818.AWE51_15575"/>
<dbReference type="EMBL" id="LQRT01000001">
    <property type="protein sequence ID" value="KZS42789.1"/>
    <property type="molecule type" value="Genomic_DNA"/>
</dbReference>
<dbReference type="SUPFAM" id="SSF69318">
    <property type="entry name" value="Integrin alpha N-terminal domain"/>
    <property type="match status" value="2"/>
</dbReference>
<dbReference type="NCBIfam" id="TIGR04183">
    <property type="entry name" value="Por_Secre_tail"/>
    <property type="match status" value="1"/>
</dbReference>
<evidence type="ECO:0000313" key="4">
    <source>
        <dbReference type="Proteomes" id="UP000076715"/>
    </source>
</evidence>
<dbReference type="Gene3D" id="2.130.10.130">
    <property type="entry name" value="Integrin alpha, N-terminal"/>
    <property type="match status" value="1"/>
</dbReference>
<name>A0A162CY57_9FLAO</name>
<proteinExistence type="predicted"/>
<dbReference type="AlphaFoldDB" id="A0A162CY57"/>
<dbReference type="PANTHER" id="PTHR46580">
    <property type="entry name" value="SENSOR KINASE-RELATED"/>
    <property type="match status" value="1"/>
</dbReference>
<dbReference type="InterPro" id="IPR026444">
    <property type="entry name" value="Secre_tail"/>
</dbReference>
<protein>
    <recommendedName>
        <fullName evidence="2">Secretion system C-terminal sorting domain-containing protein</fullName>
    </recommendedName>
</protein>
<dbReference type="Proteomes" id="UP000076715">
    <property type="component" value="Unassembled WGS sequence"/>
</dbReference>
<dbReference type="InterPro" id="IPR013517">
    <property type="entry name" value="FG-GAP"/>
</dbReference>
<evidence type="ECO:0000259" key="2">
    <source>
        <dbReference type="Pfam" id="PF18962"/>
    </source>
</evidence>
<gene>
    <name evidence="3" type="ORF">AWE51_15575</name>
</gene>
<evidence type="ECO:0000256" key="1">
    <source>
        <dbReference type="ARBA" id="ARBA00022729"/>
    </source>
</evidence>
<dbReference type="Gene3D" id="2.60.40.4070">
    <property type="match status" value="1"/>
</dbReference>
<dbReference type="PANTHER" id="PTHR46580:SF4">
    <property type="entry name" value="ATP_GTP-BINDING PROTEIN"/>
    <property type="match status" value="1"/>
</dbReference>
<dbReference type="Pfam" id="PF13517">
    <property type="entry name" value="FG-GAP_3"/>
    <property type="match status" value="3"/>
</dbReference>
<sequence>MKSSKNNTLKAHFLVCLTICICTVCTSLSGQSIFKNASNQIPQVTPTGADSFDSDLVDVDGDGDLDIFIAEGTAGFSGRANRLLINNQGFFTDVSESNLPISLNPANSISADYGDIDNDGDVDIVVTNLGPTQLLLNQGNGIFSDESINLLPPPPINIFEDISTEIGFEDVNKDGLLDIFIANEIPPIPDIGPAGAQNFLYIQNTDGTFSNESLSRLPNVKNQTGSFVFGDIDSDGDNDLIIANVGQNQVLINDGNGFFTNETELRISQQNTASRAMVLADIDNDTDLDLIIANSNSEQNQVFINDSKGFFQENTTNALPEKIDTSTDVKLFDFNYDGYLDIIFANSAPNPMGPAGGGHPLAPAPDILYINDGSGIFTDASSIFLPQNNDISFDIEIADVNGDCLDDILVSNANDGIEKLYLRDSTPQTQFTNIVPFTTCITDNHDGTLTATFGYTNSTQNTVYIPKSNRNKLIAATRNPPVIFFPGTHTDVFSATFRVSMAWIINKDIAIATRRNSMCDTDIFTKNNDEDFNLEITNYPNPFSGSTTIKYTIPQADMVEILLYDQSGRIIKIIQKSHQSKGSHSIQLNATTLGLKNGMYFYKITSGQSSSIKSLIKNG</sequence>
<dbReference type="OrthoDB" id="9816120at2"/>
<feature type="domain" description="Secretion system C-terminal sorting" evidence="2">
    <location>
        <begin position="539"/>
        <end position="616"/>
    </location>
</feature>
<dbReference type="RefSeq" id="WP_066307853.1">
    <property type="nucleotide sequence ID" value="NZ_LQRT01000001.1"/>
</dbReference>
<evidence type="ECO:0000313" key="3">
    <source>
        <dbReference type="EMBL" id="KZS42789.1"/>
    </source>
</evidence>
<accession>A0A162CY57</accession>
<keyword evidence="1" id="KW-0732">Signal</keyword>